<gene>
    <name evidence="7" type="ORF">ACFQQL_16925</name>
</gene>
<evidence type="ECO:0000256" key="3">
    <source>
        <dbReference type="ARBA" id="ARBA00022692"/>
    </source>
</evidence>
<evidence type="ECO:0000256" key="5">
    <source>
        <dbReference type="ARBA" id="ARBA00023136"/>
    </source>
</evidence>
<dbReference type="Pfam" id="PF01810">
    <property type="entry name" value="LysE"/>
    <property type="match status" value="1"/>
</dbReference>
<sequence>MPVVVTGLLTGLSIIVAIGAQNAYLLRQGLTRNHVAIVITICVLSDMLLIGLGVAGVGSLVRQHPAAVTVVTWLGVAYLAGYGLVSLWRARRPGRLEAASGHRASRRTVVTTTLALTYLNPHLYLDILLLGSIATTYGDDRWWFAGGVWLGSLLWFTGVGLGAHAAAPHLARPGTWRVLDVLIGLVMLGLAIRLALP</sequence>
<comment type="caution">
    <text evidence="7">The sequence shown here is derived from an EMBL/GenBank/DDBJ whole genome shotgun (WGS) entry which is preliminary data.</text>
</comment>
<accession>A0ABW2QC04</accession>
<organism evidence="7 8">
    <name type="scientific">Georgenia alba</name>
    <dbReference type="NCBI Taxonomy" id="2233858"/>
    <lineage>
        <taxon>Bacteria</taxon>
        <taxon>Bacillati</taxon>
        <taxon>Actinomycetota</taxon>
        <taxon>Actinomycetes</taxon>
        <taxon>Micrococcales</taxon>
        <taxon>Bogoriellaceae</taxon>
        <taxon>Georgenia</taxon>
    </lineage>
</organism>
<evidence type="ECO:0000313" key="8">
    <source>
        <dbReference type="Proteomes" id="UP001596455"/>
    </source>
</evidence>
<reference evidence="8" key="1">
    <citation type="journal article" date="2019" name="Int. J. Syst. Evol. Microbiol.">
        <title>The Global Catalogue of Microorganisms (GCM) 10K type strain sequencing project: providing services to taxonomists for standard genome sequencing and annotation.</title>
        <authorList>
            <consortium name="The Broad Institute Genomics Platform"/>
            <consortium name="The Broad Institute Genome Sequencing Center for Infectious Disease"/>
            <person name="Wu L."/>
            <person name="Ma J."/>
        </authorList>
    </citation>
    <scope>NUCLEOTIDE SEQUENCE [LARGE SCALE GENOMIC DNA]</scope>
    <source>
        <strain evidence="8">JCM 1490</strain>
    </source>
</reference>
<name>A0ABW2QC04_9MICO</name>
<protein>
    <submittedName>
        <fullName evidence="7">LysE/ArgO family amino acid transporter</fullName>
    </submittedName>
</protein>
<keyword evidence="2" id="KW-1003">Cell membrane</keyword>
<feature type="transmembrane region" description="Helical" evidence="6">
    <location>
        <begin position="6"/>
        <end position="25"/>
    </location>
</feature>
<evidence type="ECO:0000313" key="7">
    <source>
        <dbReference type="EMBL" id="MFC7406806.1"/>
    </source>
</evidence>
<evidence type="ECO:0000256" key="6">
    <source>
        <dbReference type="SAM" id="Phobius"/>
    </source>
</evidence>
<feature type="transmembrane region" description="Helical" evidence="6">
    <location>
        <begin position="142"/>
        <end position="166"/>
    </location>
</feature>
<feature type="transmembrane region" description="Helical" evidence="6">
    <location>
        <begin position="178"/>
        <end position="196"/>
    </location>
</feature>
<evidence type="ECO:0000256" key="2">
    <source>
        <dbReference type="ARBA" id="ARBA00022475"/>
    </source>
</evidence>
<comment type="subcellular location">
    <subcellularLocation>
        <location evidence="1">Cell membrane</location>
        <topology evidence="1">Multi-pass membrane protein</topology>
    </subcellularLocation>
</comment>
<dbReference type="EMBL" id="JBHTCQ010000004">
    <property type="protein sequence ID" value="MFC7406806.1"/>
    <property type="molecule type" value="Genomic_DNA"/>
</dbReference>
<dbReference type="Proteomes" id="UP001596455">
    <property type="component" value="Unassembled WGS sequence"/>
</dbReference>
<keyword evidence="5 6" id="KW-0472">Membrane</keyword>
<dbReference type="InterPro" id="IPR001123">
    <property type="entry name" value="LeuE-type"/>
</dbReference>
<feature type="transmembrane region" description="Helical" evidence="6">
    <location>
        <begin position="67"/>
        <end position="88"/>
    </location>
</feature>
<keyword evidence="8" id="KW-1185">Reference proteome</keyword>
<feature type="transmembrane region" description="Helical" evidence="6">
    <location>
        <begin position="109"/>
        <end position="130"/>
    </location>
</feature>
<keyword evidence="4 6" id="KW-1133">Transmembrane helix</keyword>
<proteinExistence type="predicted"/>
<dbReference type="RefSeq" id="WP_382396335.1">
    <property type="nucleotide sequence ID" value="NZ_JBHTCQ010000004.1"/>
</dbReference>
<dbReference type="PANTHER" id="PTHR30086:SF20">
    <property type="entry name" value="ARGININE EXPORTER PROTEIN ARGO-RELATED"/>
    <property type="match status" value="1"/>
</dbReference>
<evidence type="ECO:0000256" key="4">
    <source>
        <dbReference type="ARBA" id="ARBA00022989"/>
    </source>
</evidence>
<evidence type="ECO:0000256" key="1">
    <source>
        <dbReference type="ARBA" id="ARBA00004651"/>
    </source>
</evidence>
<keyword evidence="3 6" id="KW-0812">Transmembrane</keyword>
<dbReference type="PANTHER" id="PTHR30086">
    <property type="entry name" value="ARGININE EXPORTER PROTEIN ARGO"/>
    <property type="match status" value="1"/>
</dbReference>
<feature type="transmembrane region" description="Helical" evidence="6">
    <location>
        <begin position="37"/>
        <end position="61"/>
    </location>
</feature>